<gene>
    <name evidence="2" type="ORF">tloyanaT_02760</name>
</gene>
<evidence type="ECO:0000259" key="1">
    <source>
        <dbReference type="Pfam" id="PF01636"/>
    </source>
</evidence>
<organism evidence="2 3">
    <name type="scientific">Thalassotalea loyana</name>
    <dbReference type="NCBI Taxonomy" id="280483"/>
    <lineage>
        <taxon>Bacteria</taxon>
        <taxon>Pseudomonadati</taxon>
        <taxon>Pseudomonadota</taxon>
        <taxon>Gammaproteobacteria</taxon>
        <taxon>Alteromonadales</taxon>
        <taxon>Colwelliaceae</taxon>
        <taxon>Thalassotalea</taxon>
    </lineage>
</organism>
<dbReference type="SUPFAM" id="SSF56112">
    <property type="entry name" value="Protein kinase-like (PK-like)"/>
    <property type="match status" value="1"/>
</dbReference>
<comment type="caution">
    <text evidence="2">The sequence shown here is derived from an EMBL/GenBank/DDBJ whole genome shotgun (WGS) entry which is preliminary data.</text>
</comment>
<proteinExistence type="predicted"/>
<evidence type="ECO:0000313" key="2">
    <source>
        <dbReference type="EMBL" id="GLX84024.1"/>
    </source>
</evidence>
<dbReference type="Gene3D" id="3.30.200.20">
    <property type="entry name" value="Phosphorylase Kinase, domain 1"/>
    <property type="match status" value="1"/>
</dbReference>
<feature type="domain" description="Aminoglycoside phosphotransferase" evidence="1">
    <location>
        <begin position="34"/>
        <end position="256"/>
    </location>
</feature>
<reference evidence="2 3" key="1">
    <citation type="submission" date="2023-03" db="EMBL/GenBank/DDBJ databases">
        <title>Thalassotalea loyana LMG 22536T draft genome sequence.</title>
        <authorList>
            <person name="Sawabe T."/>
        </authorList>
    </citation>
    <scope>NUCLEOTIDE SEQUENCE [LARGE SCALE GENOMIC DNA]</scope>
    <source>
        <strain evidence="2 3">LMG 22536</strain>
    </source>
</reference>
<dbReference type="Gene3D" id="3.90.1200.10">
    <property type="match status" value="1"/>
</dbReference>
<keyword evidence="3" id="KW-1185">Reference proteome</keyword>
<accession>A0ABQ6H916</accession>
<sequence length="347" mass="39968">MAIAPSSDFIQWLLQQLSQIYRHSFQREHISIDGLTGDAGFRQYFRVTVPGGTTVIAVNAPPNLSNNLGFVSVSNVLSHHRVNVPKVLSFDEQQGFMLLDDLGDRQFYDVLEQESLVAWYKKAIDELVKISGINCSKCNVELPEYDDQFVLTELTIFVEWLVEKYLSISLTQTERQNLSDCFSVLTRNVAQQPKVFMHRDYHSRNLMVVNGDIAVIDFQDAVHGALTYDIVSLLRDCYKKLDKQVVDELLDYYFSQLRSQDTTSHLVGDVERVNLQRWFDLMGMQRHIKASGIFARLALRDNKFGYLKDIPLTLDYIVEVSAHYSELSWIGEFVEYSVKPKLVEMTR</sequence>
<dbReference type="Pfam" id="PF01636">
    <property type="entry name" value="APH"/>
    <property type="match status" value="1"/>
</dbReference>
<dbReference type="InterPro" id="IPR011009">
    <property type="entry name" value="Kinase-like_dom_sf"/>
</dbReference>
<dbReference type="EMBL" id="BSSV01000001">
    <property type="protein sequence ID" value="GLX84024.1"/>
    <property type="molecule type" value="Genomic_DNA"/>
</dbReference>
<name>A0ABQ6H916_9GAMM</name>
<dbReference type="RefSeq" id="WP_284295577.1">
    <property type="nucleotide sequence ID" value="NZ_BSSV01000001.1"/>
</dbReference>
<dbReference type="InterPro" id="IPR002575">
    <property type="entry name" value="Aminoglycoside_PTrfase"/>
</dbReference>
<dbReference type="Proteomes" id="UP001157134">
    <property type="component" value="Unassembled WGS sequence"/>
</dbReference>
<evidence type="ECO:0000313" key="3">
    <source>
        <dbReference type="Proteomes" id="UP001157134"/>
    </source>
</evidence>
<protein>
    <submittedName>
        <fullName evidence="2">Cell wall phosphotransferase</fullName>
    </submittedName>
</protein>